<organism evidence="1 2">
    <name type="scientific">Stephanodiscus triporus</name>
    <dbReference type="NCBI Taxonomy" id="2934178"/>
    <lineage>
        <taxon>Eukaryota</taxon>
        <taxon>Sar</taxon>
        <taxon>Stramenopiles</taxon>
        <taxon>Ochrophyta</taxon>
        <taxon>Bacillariophyta</taxon>
        <taxon>Coscinodiscophyceae</taxon>
        <taxon>Thalassiosirophycidae</taxon>
        <taxon>Stephanodiscales</taxon>
        <taxon>Stephanodiscaceae</taxon>
        <taxon>Stephanodiscus</taxon>
    </lineage>
</organism>
<reference evidence="1 2" key="1">
    <citation type="submission" date="2024-10" db="EMBL/GenBank/DDBJ databases">
        <title>Updated reference genomes for cyclostephanoid diatoms.</title>
        <authorList>
            <person name="Roberts W.R."/>
            <person name="Alverson A.J."/>
        </authorList>
    </citation>
    <scope>NUCLEOTIDE SEQUENCE [LARGE SCALE GENOMIC DNA]</scope>
    <source>
        <strain evidence="1 2">AJA276-08</strain>
    </source>
</reference>
<sequence length="160" mass="17712">MHVHWMWGSLSARGQMGGTPCQFVSHTPPATRKKSKSWIRCVLEVVKCEPIAISKDDGHSYDPGGRAHYQSTIRLVTGRKHQVRAQLASLGCPLIRDTLYEPISGLTLESLDDEDAEGRMDEALSRVRVPTEPIGLQAHAILFAGVRAKARTPWWGDGRS</sequence>
<dbReference type="Proteomes" id="UP001530315">
    <property type="component" value="Unassembled WGS sequence"/>
</dbReference>
<name>A0ABD3NT64_9STRA</name>
<gene>
    <name evidence="1" type="ORF">ACHAW5_009999</name>
</gene>
<evidence type="ECO:0000313" key="2">
    <source>
        <dbReference type="Proteomes" id="UP001530315"/>
    </source>
</evidence>
<accession>A0ABD3NT64</accession>
<evidence type="ECO:0000313" key="1">
    <source>
        <dbReference type="EMBL" id="KAL3779008.1"/>
    </source>
</evidence>
<dbReference type="SUPFAM" id="SSF55120">
    <property type="entry name" value="Pseudouridine synthase"/>
    <property type="match status" value="1"/>
</dbReference>
<dbReference type="Gene3D" id="3.30.2350.10">
    <property type="entry name" value="Pseudouridine synthase"/>
    <property type="match status" value="1"/>
</dbReference>
<dbReference type="AlphaFoldDB" id="A0ABD3NT64"/>
<dbReference type="InterPro" id="IPR020103">
    <property type="entry name" value="PsdUridine_synth_cat_dom_sf"/>
</dbReference>
<dbReference type="EMBL" id="JALLAZ020001189">
    <property type="protein sequence ID" value="KAL3779008.1"/>
    <property type="molecule type" value="Genomic_DNA"/>
</dbReference>
<evidence type="ECO:0008006" key="3">
    <source>
        <dbReference type="Google" id="ProtNLM"/>
    </source>
</evidence>
<proteinExistence type="predicted"/>
<protein>
    <recommendedName>
        <fullName evidence="3">Pseudouridine synthase RsuA/RluA-like domain-containing protein</fullName>
    </recommendedName>
</protein>
<comment type="caution">
    <text evidence="1">The sequence shown here is derived from an EMBL/GenBank/DDBJ whole genome shotgun (WGS) entry which is preliminary data.</text>
</comment>
<keyword evidence="2" id="KW-1185">Reference proteome</keyword>